<name>A0ABR4K6U2_9EURO</name>
<dbReference type="PANTHER" id="PTHR47706:SF1">
    <property type="entry name" value="CIPA-LIKE, PUTATIVE (AFU_ORTHOLOGUE AFUA_1G12460)-RELATED"/>
    <property type="match status" value="1"/>
</dbReference>
<accession>A0ABR4K6U2</accession>
<comment type="caution">
    <text evidence="5">The sequence shown here is derived from an EMBL/GenBank/DDBJ whole genome shotgun (WGS) entry which is preliminary data.</text>
</comment>
<reference evidence="5 6" key="1">
    <citation type="submission" date="2024-07" db="EMBL/GenBank/DDBJ databases">
        <title>Section-level genome sequencing and comparative genomics of Aspergillus sections Usti and Cavernicolus.</title>
        <authorList>
            <consortium name="Lawrence Berkeley National Laboratory"/>
            <person name="Nybo J.L."/>
            <person name="Vesth T.C."/>
            <person name="Theobald S."/>
            <person name="Frisvad J.C."/>
            <person name="Larsen T.O."/>
            <person name="Kjaerboelling I."/>
            <person name="Rothschild-Mancinelli K."/>
            <person name="Lyhne E.K."/>
            <person name="Kogle M.E."/>
            <person name="Barry K."/>
            <person name="Clum A."/>
            <person name="Na H."/>
            <person name="Ledsgaard L."/>
            <person name="Lin J."/>
            <person name="Lipzen A."/>
            <person name="Kuo A."/>
            <person name="Riley R."/>
            <person name="Mondo S."/>
            <person name="Labutti K."/>
            <person name="Haridas S."/>
            <person name="Pangalinan J."/>
            <person name="Salamov A.A."/>
            <person name="Simmons B.A."/>
            <person name="Magnuson J.K."/>
            <person name="Chen J."/>
            <person name="Drula E."/>
            <person name="Henrissat B."/>
            <person name="Wiebenga A."/>
            <person name="Lubbers R.J."/>
            <person name="Gomes A.C."/>
            <person name="Makela M.R."/>
            <person name="Stajich J."/>
            <person name="Grigoriev I.V."/>
            <person name="Mortensen U.H."/>
            <person name="De Vries R.P."/>
            <person name="Baker S.E."/>
            <person name="Andersen M.R."/>
        </authorList>
    </citation>
    <scope>NUCLEOTIDE SEQUENCE [LARGE SCALE GENOMIC DNA]</scope>
    <source>
        <strain evidence="5 6">CBS 123904</strain>
    </source>
</reference>
<dbReference type="CDD" id="cd05259">
    <property type="entry name" value="PCBER_SDR_a"/>
    <property type="match status" value="1"/>
</dbReference>
<evidence type="ECO:0000256" key="3">
    <source>
        <dbReference type="ARBA" id="ARBA00023002"/>
    </source>
</evidence>
<feature type="domain" description="NAD(P)-binding" evidence="4">
    <location>
        <begin position="12"/>
        <end position="149"/>
    </location>
</feature>
<protein>
    <recommendedName>
        <fullName evidence="4">NAD(P)-binding domain-containing protein</fullName>
    </recommendedName>
</protein>
<dbReference type="InterPro" id="IPR016040">
    <property type="entry name" value="NAD(P)-bd_dom"/>
</dbReference>
<dbReference type="InterPro" id="IPR045312">
    <property type="entry name" value="PCBER-like"/>
</dbReference>
<dbReference type="Pfam" id="PF13460">
    <property type="entry name" value="NAD_binding_10"/>
    <property type="match status" value="1"/>
</dbReference>
<dbReference type="PANTHER" id="PTHR47706">
    <property type="entry name" value="NMRA-LIKE FAMILY PROTEIN"/>
    <property type="match status" value="1"/>
</dbReference>
<dbReference type="SUPFAM" id="SSF51735">
    <property type="entry name" value="NAD(P)-binding Rossmann-fold domains"/>
    <property type="match status" value="1"/>
</dbReference>
<keyword evidence="6" id="KW-1185">Reference proteome</keyword>
<keyword evidence="3" id="KW-0560">Oxidoreductase</keyword>
<evidence type="ECO:0000259" key="4">
    <source>
        <dbReference type="Pfam" id="PF13460"/>
    </source>
</evidence>
<keyword evidence="2" id="KW-0521">NADP</keyword>
<organism evidence="5 6">
    <name type="scientific">Aspergillus pseudoustus</name>
    <dbReference type="NCBI Taxonomy" id="1810923"/>
    <lineage>
        <taxon>Eukaryota</taxon>
        <taxon>Fungi</taxon>
        <taxon>Dikarya</taxon>
        <taxon>Ascomycota</taxon>
        <taxon>Pezizomycotina</taxon>
        <taxon>Eurotiomycetes</taxon>
        <taxon>Eurotiomycetidae</taxon>
        <taxon>Eurotiales</taxon>
        <taxon>Aspergillaceae</taxon>
        <taxon>Aspergillus</taxon>
        <taxon>Aspergillus subgen. Nidulantes</taxon>
    </lineage>
</organism>
<dbReference type="Gene3D" id="3.40.50.720">
    <property type="entry name" value="NAD(P)-binding Rossmann-like Domain"/>
    <property type="match status" value="1"/>
</dbReference>
<dbReference type="InterPro" id="IPR051609">
    <property type="entry name" value="NmrA/Isoflavone_reductase-like"/>
</dbReference>
<evidence type="ECO:0000313" key="6">
    <source>
        <dbReference type="Proteomes" id="UP001610446"/>
    </source>
</evidence>
<evidence type="ECO:0000313" key="5">
    <source>
        <dbReference type="EMBL" id="KAL2847742.1"/>
    </source>
</evidence>
<proteinExistence type="inferred from homology"/>
<dbReference type="Gene3D" id="3.90.25.10">
    <property type="entry name" value="UDP-galactose 4-epimerase, domain 1"/>
    <property type="match status" value="1"/>
</dbReference>
<evidence type="ECO:0000256" key="1">
    <source>
        <dbReference type="ARBA" id="ARBA00005725"/>
    </source>
</evidence>
<sequence length="301" mass="32358">MASFKKVALLGKGYLGSVVVEELVKAQFEVTVVTRSQSTVEGIKSSVAIKEVDYSSIESLKAALEGHDVVVSTLNPGGIPLQKTAIDASIAVGVRRFIPADFGSITTDPEAQNLPVLGHVVAIQKYLAEKANAGDIEWTIFAVGGFLELLFTKPVAVDFEKRTATLFDGGDHPVSVSSTATVGKAIAGALKKPEETKNRVVHVHDIILTQRKVLELAKKLDPGRTWTETALDGSAELESHLQRLRSEGMSPAIFAGIFRAALFSGKYGTAYHNVDNDLLGLGFKTDEEVERLAVDLLNFEP</sequence>
<dbReference type="Proteomes" id="UP001610446">
    <property type="component" value="Unassembled WGS sequence"/>
</dbReference>
<dbReference type="EMBL" id="JBFXLU010000054">
    <property type="protein sequence ID" value="KAL2847742.1"/>
    <property type="molecule type" value="Genomic_DNA"/>
</dbReference>
<dbReference type="InterPro" id="IPR036291">
    <property type="entry name" value="NAD(P)-bd_dom_sf"/>
</dbReference>
<gene>
    <name evidence="5" type="ORF">BJY01DRAFT_234143</name>
</gene>
<comment type="similarity">
    <text evidence="1">Belongs to the NmrA-type oxidoreductase family. Isoflavone reductase subfamily.</text>
</comment>
<evidence type="ECO:0000256" key="2">
    <source>
        <dbReference type="ARBA" id="ARBA00022857"/>
    </source>
</evidence>